<protein>
    <submittedName>
        <fullName evidence="1">Uncharacterized protein</fullName>
    </submittedName>
</protein>
<gene>
    <name evidence="1" type="ORF">QFC20_003132</name>
</gene>
<evidence type="ECO:0000313" key="1">
    <source>
        <dbReference type="EMBL" id="KAJ9109932.1"/>
    </source>
</evidence>
<dbReference type="Proteomes" id="UP001230649">
    <property type="component" value="Unassembled WGS sequence"/>
</dbReference>
<organism evidence="1 2">
    <name type="scientific">Naganishia adeliensis</name>
    <dbReference type="NCBI Taxonomy" id="92952"/>
    <lineage>
        <taxon>Eukaryota</taxon>
        <taxon>Fungi</taxon>
        <taxon>Dikarya</taxon>
        <taxon>Basidiomycota</taxon>
        <taxon>Agaricomycotina</taxon>
        <taxon>Tremellomycetes</taxon>
        <taxon>Filobasidiales</taxon>
        <taxon>Filobasidiaceae</taxon>
        <taxon>Naganishia</taxon>
    </lineage>
</organism>
<sequence>MPSTISTPGRSSPPRALPNPTAVFRSRIVFTTLDDSDLPSITRPASKREYQVVVKGETVDVPLFYSKYHHPDATTVPLALFSIDNVLTYSKFAFDHGPLNICQVHHFATLLHVIFNDPSNSGKAICLYSSPDERLKSSAACLLALYFILIEEEEPWEVFTSLSEMSFIPFRDASQGEADHAISIQDVLWGAWKARRYGLLTLDDDFDAAEYEWFEQPNKGDLNTSRSKLPSCSKIKLISHPPTVGPFIPFASPVDPDYLASRNPVLPASRKQSSAKGPLQDVLGYFQEVGVKMVVRLNEKLYDASVFEDKGIRHVEMHFPDGSNPPENYVREFIKLADRAISDGGKSAVDEMNCLRRTTAVFSESTTVNHTIRAKDSSAAKYSQDPPNVHNENNTCRTVFAIKEEVIPMATVDPRMLSIGLSTPSRAKESRENQMSGMRTPGQPRKTPSGGTVVPPDVDVDDEMEGIALLTDRNQSSTAPPGPTSPSKPRIQLQAVFDPPTAKIVPQRLFSPHNQEHISVDPLTRKAPPETASPVRSTKRRAVDTPRRITRTKSAAPTTTEDPSREKVDAILSPSLVQSATPTPSRIPTMMSSVKRMENKLGRSKSHTCIQRSTGQSRNA</sequence>
<proteinExistence type="predicted"/>
<comment type="caution">
    <text evidence="1">The sequence shown here is derived from an EMBL/GenBank/DDBJ whole genome shotgun (WGS) entry which is preliminary data.</text>
</comment>
<accession>A0ACC2WFU0</accession>
<dbReference type="EMBL" id="JASBWS010000027">
    <property type="protein sequence ID" value="KAJ9109932.1"/>
    <property type="molecule type" value="Genomic_DNA"/>
</dbReference>
<keyword evidence="2" id="KW-1185">Reference proteome</keyword>
<reference evidence="1" key="1">
    <citation type="submission" date="2023-04" db="EMBL/GenBank/DDBJ databases">
        <title>Draft Genome sequencing of Naganishia species isolated from polar environments using Oxford Nanopore Technology.</title>
        <authorList>
            <person name="Leo P."/>
            <person name="Venkateswaran K."/>
        </authorList>
    </citation>
    <scope>NUCLEOTIDE SEQUENCE</scope>
    <source>
        <strain evidence="1">MNA-CCFEE 5262</strain>
    </source>
</reference>
<name>A0ACC2WFU0_9TREE</name>
<evidence type="ECO:0000313" key="2">
    <source>
        <dbReference type="Proteomes" id="UP001230649"/>
    </source>
</evidence>